<evidence type="ECO:0000313" key="2">
    <source>
        <dbReference type="Proteomes" id="UP000321570"/>
    </source>
</evidence>
<accession>A0A564Z8V6</accession>
<name>A0A564Z8V6_HYMDI</name>
<proteinExistence type="predicted"/>
<evidence type="ECO:0000313" key="1">
    <source>
        <dbReference type="EMBL" id="VUZ55769.1"/>
    </source>
</evidence>
<dbReference type="Proteomes" id="UP000321570">
    <property type="component" value="Unassembled WGS sequence"/>
</dbReference>
<gene>
    <name evidence="1" type="ORF">WMSIL1_LOCUS13754</name>
</gene>
<keyword evidence="2" id="KW-1185">Reference proteome</keyword>
<sequence>MFLSKPPPSIVHFANIIQKPSLNLNDDLKASVLQYIQPFAAERVRKRFEANFIA</sequence>
<dbReference type="AlphaFoldDB" id="A0A564Z8V6"/>
<dbReference type="EMBL" id="CABIJS010000697">
    <property type="protein sequence ID" value="VUZ55769.1"/>
    <property type="molecule type" value="Genomic_DNA"/>
</dbReference>
<organism evidence="1 2">
    <name type="scientific">Hymenolepis diminuta</name>
    <name type="common">Rat tapeworm</name>
    <dbReference type="NCBI Taxonomy" id="6216"/>
    <lineage>
        <taxon>Eukaryota</taxon>
        <taxon>Metazoa</taxon>
        <taxon>Spiralia</taxon>
        <taxon>Lophotrochozoa</taxon>
        <taxon>Platyhelminthes</taxon>
        <taxon>Cestoda</taxon>
        <taxon>Eucestoda</taxon>
        <taxon>Cyclophyllidea</taxon>
        <taxon>Hymenolepididae</taxon>
        <taxon>Hymenolepis</taxon>
    </lineage>
</organism>
<reference evidence="1 2" key="1">
    <citation type="submission" date="2019-07" db="EMBL/GenBank/DDBJ databases">
        <authorList>
            <person name="Jastrzebski P J."/>
            <person name="Paukszto L."/>
            <person name="Jastrzebski P J."/>
        </authorList>
    </citation>
    <scope>NUCLEOTIDE SEQUENCE [LARGE SCALE GENOMIC DNA]</scope>
    <source>
        <strain evidence="1 2">WMS-il1</strain>
    </source>
</reference>
<protein>
    <submittedName>
        <fullName evidence="1">Uncharacterized protein</fullName>
    </submittedName>
</protein>